<gene>
    <name evidence="1" type="ORF">POVWA1_051090</name>
    <name evidence="2" type="ORF">POVWA2_049840</name>
</gene>
<dbReference type="Proteomes" id="UP000078550">
    <property type="component" value="Unassembled WGS sequence"/>
</dbReference>
<evidence type="ECO:0000313" key="4">
    <source>
        <dbReference type="Proteomes" id="UP000078555"/>
    </source>
</evidence>
<evidence type="ECO:0000313" key="1">
    <source>
        <dbReference type="EMBL" id="SBT44968.1"/>
    </source>
</evidence>
<protein>
    <submittedName>
        <fullName evidence="2">Calmodulin (CAM)</fullName>
    </submittedName>
</protein>
<dbReference type="Gene3D" id="1.10.238.10">
    <property type="entry name" value="EF-hand"/>
    <property type="match status" value="1"/>
</dbReference>
<dbReference type="InterPro" id="IPR011992">
    <property type="entry name" value="EF-hand-dom_pair"/>
</dbReference>
<name>A0A1A8ZNE5_PLAOA</name>
<evidence type="ECO:0000313" key="2">
    <source>
        <dbReference type="EMBL" id="SBT45394.1"/>
    </source>
</evidence>
<dbReference type="EMBL" id="FLRE01000178">
    <property type="protein sequence ID" value="SBT45394.1"/>
    <property type="molecule type" value="Genomic_DNA"/>
</dbReference>
<reference evidence="3 4" key="1">
    <citation type="submission" date="2016-05" db="EMBL/GenBank/DDBJ databases">
        <authorList>
            <person name="Naeem Raeece"/>
        </authorList>
    </citation>
    <scope>NUCLEOTIDE SEQUENCE [LARGE SCALE GENOMIC DNA]</scope>
</reference>
<proteinExistence type="predicted"/>
<evidence type="ECO:0000313" key="3">
    <source>
        <dbReference type="Proteomes" id="UP000078550"/>
    </source>
</evidence>
<organism evidence="2 3">
    <name type="scientific">Plasmodium ovale wallikeri</name>
    <dbReference type="NCBI Taxonomy" id="864142"/>
    <lineage>
        <taxon>Eukaryota</taxon>
        <taxon>Sar</taxon>
        <taxon>Alveolata</taxon>
        <taxon>Apicomplexa</taxon>
        <taxon>Aconoidasida</taxon>
        <taxon>Haemosporida</taxon>
        <taxon>Plasmodiidae</taxon>
        <taxon>Plasmodium</taxon>
        <taxon>Plasmodium (Plasmodium)</taxon>
    </lineage>
</organism>
<reference evidence="2" key="2">
    <citation type="submission" date="2016-05" db="EMBL/GenBank/DDBJ databases">
        <authorList>
            <person name="Lavstsen T."/>
            <person name="Jespersen J.S."/>
        </authorList>
    </citation>
    <scope>NUCLEOTIDE SEQUENCE [LARGE SCALE GENOMIC DNA]</scope>
</reference>
<dbReference type="EMBL" id="FLRD01000135">
    <property type="protein sequence ID" value="SBT44968.1"/>
    <property type="molecule type" value="Genomic_DNA"/>
</dbReference>
<sequence>MADKLTEEQISEFKEAFSLFDKDGDGSKRKKKFPNKKLPECQSGKAYKLQNSKRTMYMGRRKPLRHKESFSRLQSFPAVPIFLVLPFTACV</sequence>
<dbReference type="AlphaFoldDB" id="A0A1A8ZNE5"/>
<accession>A0A1A8ZNE5</accession>
<keyword evidence="4" id="KW-1185">Reference proteome</keyword>
<dbReference type="SUPFAM" id="SSF47473">
    <property type="entry name" value="EF-hand"/>
    <property type="match status" value="1"/>
</dbReference>
<dbReference type="Proteomes" id="UP000078555">
    <property type="component" value="Unassembled WGS sequence"/>
</dbReference>